<evidence type="ECO:0000256" key="6">
    <source>
        <dbReference type="SAM" id="Phobius"/>
    </source>
</evidence>
<dbReference type="CDD" id="cd11059">
    <property type="entry name" value="CYP_fungal"/>
    <property type="match status" value="1"/>
</dbReference>
<comment type="caution">
    <text evidence="7">The sequence shown here is derived from an EMBL/GenBank/DDBJ whole genome shotgun (WGS) entry which is preliminary data.</text>
</comment>
<keyword evidence="5" id="KW-0503">Monooxygenase</keyword>
<evidence type="ECO:0000256" key="1">
    <source>
        <dbReference type="ARBA" id="ARBA00001971"/>
    </source>
</evidence>
<evidence type="ECO:0008006" key="9">
    <source>
        <dbReference type="Google" id="ProtNLM"/>
    </source>
</evidence>
<keyword evidence="3 5" id="KW-0479">Metal-binding</keyword>
<dbReference type="InterPro" id="IPR001128">
    <property type="entry name" value="Cyt_P450"/>
</dbReference>
<dbReference type="EMBL" id="JAXOVC010000007">
    <property type="protein sequence ID" value="KAK4499669.1"/>
    <property type="molecule type" value="Genomic_DNA"/>
</dbReference>
<dbReference type="Proteomes" id="UP001305779">
    <property type="component" value="Unassembled WGS sequence"/>
</dbReference>
<dbReference type="PRINTS" id="PR00385">
    <property type="entry name" value="P450"/>
</dbReference>
<comment type="cofactor">
    <cofactor evidence="1">
        <name>heme</name>
        <dbReference type="ChEBI" id="CHEBI:30413"/>
    </cofactor>
</comment>
<keyword evidence="4 5" id="KW-0408">Iron</keyword>
<organism evidence="7 8">
    <name type="scientific">Zasmidium cellare</name>
    <name type="common">Wine cellar mold</name>
    <name type="synonym">Racodium cellare</name>
    <dbReference type="NCBI Taxonomy" id="395010"/>
    <lineage>
        <taxon>Eukaryota</taxon>
        <taxon>Fungi</taxon>
        <taxon>Dikarya</taxon>
        <taxon>Ascomycota</taxon>
        <taxon>Pezizomycotina</taxon>
        <taxon>Dothideomycetes</taxon>
        <taxon>Dothideomycetidae</taxon>
        <taxon>Mycosphaerellales</taxon>
        <taxon>Mycosphaerellaceae</taxon>
        <taxon>Zasmidium</taxon>
    </lineage>
</organism>
<protein>
    <recommendedName>
        <fullName evidence="9">Cytochrome P450</fullName>
    </recommendedName>
</protein>
<keyword evidence="8" id="KW-1185">Reference proteome</keyword>
<keyword evidence="5" id="KW-0560">Oxidoreductase</keyword>
<evidence type="ECO:0000313" key="7">
    <source>
        <dbReference type="EMBL" id="KAK4499669.1"/>
    </source>
</evidence>
<evidence type="ECO:0000256" key="3">
    <source>
        <dbReference type="ARBA" id="ARBA00022723"/>
    </source>
</evidence>
<dbReference type="PRINTS" id="PR00465">
    <property type="entry name" value="EP450IV"/>
</dbReference>
<dbReference type="InterPro" id="IPR036396">
    <property type="entry name" value="Cyt_P450_sf"/>
</dbReference>
<dbReference type="InterPro" id="IPR017972">
    <property type="entry name" value="Cyt_P450_CS"/>
</dbReference>
<evidence type="ECO:0000256" key="2">
    <source>
        <dbReference type="ARBA" id="ARBA00010617"/>
    </source>
</evidence>
<comment type="similarity">
    <text evidence="2 5">Belongs to the cytochrome P450 family.</text>
</comment>
<dbReference type="InterPro" id="IPR050121">
    <property type="entry name" value="Cytochrome_P450_monoxygenase"/>
</dbReference>
<dbReference type="PANTHER" id="PTHR24305">
    <property type="entry name" value="CYTOCHROME P450"/>
    <property type="match status" value="1"/>
</dbReference>
<feature type="transmembrane region" description="Helical" evidence="6">
    <location>
        <begin position="24"/>
        <end position="45"/>
    </location>
</feature>
<dbReference type="PANTHER" id="PTHR24305:SF166">
    <property type="entry name" value="CYTOCHROME P450 12A4, MITOCHONDRIAL-RELATED"/>
    <property type="match status" value="1"/>
</dbReference>
<evidence type="ECO:0000256" key="5">
    <source>
        <dbReference type="RuleBase" id="RU000461"/>
    </source>
</evidence>
<keyword evidence="5" id="KW-0349">Heme</keyword>
<reference evidence="7 8" key="1">
    <citation type="journal article" date="2023" name="G3 (Bethesda)">
        <title>A chromosome-level genome assembly of Zasmidium syzygii isolated from banana leaves.</title>
        <authorList>
            <person name="van Westerhoven A.C."/>
            <person name="Mehrabi R."/>
            <person name="Talebi R."/>
            <person name="Steentjes M.B.F."/>
            <person name="Corcolon B."/>
            <person name="Chong P.A."/>
            <person name="Kema G.H.J."/>
            <person name="Seidl M.F."/>
        </authorList>
    </citation>
    <scope>NUCLEOTIDE SEQUENCE [LARGE SCALE GENOMIC DNA]</scope>
    <source>
        <strain evidence="7 8">P124</strain>
    </source>
</reference>
<gene>
    <name evidence="7" type="ORF">PRZ48_010187</name>
</gene>
<proteinExistence type="inferred from homology"/>
<accession>A0ABR0EDU5</accession>
<evidence type="ECO:0000256" key="4">
    <source>
        <dbReference type="ARBA" id="ARBA00023004"/>
    </source>
</evidence>
<keyword evidence="6" id="KW-0472">Membrane</keyword>
<keyword evidence="6" id="KW-0812">Transmembrane</keyword>
<dbReference type="Pfam" id="PF00067">
    <property type="entry name" value="p450"/>
    <property type="match status" value="1"/>
</dbReference>
<sequence length="518" mass="59625">MAHRVAKVLDKTMVDITFSHEQPASLVLVFLVFLATGFIIHLYILEPLLYGRLSHIPGPRLASLSKYYLTYHDVSLRRNETISQWHRTYGPVVRIRPNEVTLGNPNDYREIYDTKSRYDKSKYFSRFVVYGEDNLFSTLKYADHQVMKRSIAAAYAKSNVVTKGEEMVRERVDAFITAMTMEQKAHSVVDIFVLFDCFSHDVMTRFLYGQKHGTDTLLSSQDRPLVVNLKRSQIWTPLWVNFPTLHTYWLGRQLLPKEYVKNGEYGADVTRRIESLMNAHDADKESKYEEMFSLYGHMSKGGKLNRNQMASEMFDELKAGQMTTATTLTYVAWRLSRSPEWQDRLRSELSTLETDESGKLYLEDLESCPVLEAVIKETLRLHPAASGRQERVVPLGGRTYSGVYVPEGTAVIGPTLVLHLDPDVYDQPLQWRPERWLDASEEEMKTLEYSFVPFGHGARVCIGQHLAMMEIRLLIATIYRAYETRLGETATDYEMHQLGTLAAVPRGLRCELHVDRHS</sequence>
<dbReference type="PROSITE" id="PS00086">
    <property type="entry name" value="CYTOCHROME_P450"/>
    <property type="match status" value="1"/>
</dbReference>
<keyword evidence="6" id="KW-1133">Transmembrane helix</keyword>
<name>A0ABR0EDU5_ZASCE</name>
<dbReference type="Gene3D" id="1.10.630.10">
    <property type="entry name" value="Cytochrome P450"/>
    <property type="match status" value="1"/>
</dbReference>
<dbReference type="SUPFAM" id="SSF48264">
    <property type="entry name" value="Cytochrome P450"/>
    <property type="match status" value="1"/>
</dbReference>
<evidence type="ECO:0000313" key="8">
    <source>
        <dbReference type="Proteomes" id="UP001305779"/>
    </source>
</evidence>
<dbReference type="InterPro" id="IPR002403">
    <property type="entry name" value="Cyt_P450_E_grp-IV"/>
</dbReference>